<keyword evidence="3 6" id="KW-0812">Transmembrane</keyword>
<dbReference type="PROSITE" id="PS50156">
    <property type="entry name" value="SSD"/>
    <property type="match status" value="1"/>
</dbReference>
<protein>
    <submittedName>
        <fullName evidence="8">MMPL family transporter</fullName>
    </submittedName>
</protein>
<feature type="transmembrane region" description="Helical" evidence="6">
    <location>
        <begin position="33"/>
        <end position="55"/>
    </location>
</feature>
<feature type="domain" description="SSD" evidence="7">
    <location>
        <begin position="308"/>
        <end position="434"/>
    </location>
</feature>
<reference evidence="8 9" key="1">
    <citation type="journal article" date="2020" name="Microorganisms">
        <title>Description of Three Novel Members in the Family Geobacteraceae, Oryzomonas japonicum gen. nov., sp. nov., Oryzomonas sagensis sp. nov., and Oryzomonas ruber sp. nov.</title>
        <authorList>
            <person name="Xu Z."/>
            <person name="Masuda Y."/>
            <person name="Hayakawa C."/>
            <person name="Ushijima N."/>
            <person name="Kawano K."/>
            <person name="Shiratori Y."/>
            <person name="Senoo K."/>
            <person name="Itoh H."/>
        </authorList>
    </citation>
    <scope>NUCLEOTIDE SEQUENCE [LARGE SCALE GENOMIC DNA]</scope>
    <source>
        <strain evidence="8 9">Red100</strain>
    </source>
</reference>
<feature type="transmembrane region" description="Helical" evidence="6">
    <location>
        <begin position="335"/>
        <end position="356"/>
    </location>
</feature>
<gene>
    <name evidence="8" type="ORF">F6V30_13445</name>
</gene>
<dbReference type="RefSeq" id="WP_151157453.1">
    <property type="nucleotide sequence ID" value="NZ_VZRA01000003.1"/>
</dbReference>
<dbReference type="SUPFAM" id="SSF82866">
    <property type="entry name" value="Multidrug efflux transporter AcrB transmembrane domain"/>
    <property type="match status" value="2"/>
</dbReference>
<dbReference type="PANTHER" id="PTHR33406:SF13">
    <property type="entry name" value="MEMBRANE PROTEIN YDFJ"/>
    <property type="match status" value="1"/>
</dbReference>
<comment type="subcellular location">
    <subcellularLocation>
        <location evidence="1">Cell membrane</location>
        <topology evidence="1">Multi-pass membrane protein</topology>
    </subcellularLocation>
</comment>
<dbReference type="InterPro" id="IPR050545">
    <property type="entry name" value="Mycobact_MmpL"/>
</dbReference>
<keyword evidence="4 6" id="KW-1133">Transmembrane helix</keyword>
<feature type="transmembrane region" description="Helical" evidence="6">
    <location>
        <begin position="746"/>
        <end position="768"/>
    </location>
</feature>
<feature type="transmembrane region" description="Helical" evidence="6">
    <location>
        <begin position="463"/>
        <end position="485"/>
    </location>
</feature>
<dbReference type="PANTHER" id="PTHR33406">
    <property type="entry name" value="MEMBRANE PROTEIN MJ1562-RELATED"/>
    <property type="match status" value="1"/>
</dbReference>
<comment type="caution">
    <text evidence="8">The sequence shown here is derived from an EMBL/GenBank/DDBJ whole genome shotgun (WGS) entry which is preliminary data.</text>
</comment>
<dbReference type="EMBL" id="VZRA01000003">
    <property type="protein sequence ID" value="KAB0669793.1"/>
    <property type="molecule type" value="Genomic_DNA"/>
</dbReference>
<evidence type="ECO:0000256" key="1">
    <source>
        <dbReference type="ARBA" id="ARBA00004651"/>
    </source>
</evidence>
<keyword evidence="2" id="KW-1003">Cell membrane</keyword>
<evidence type="ECO:0000256" key="2">
    <source>
        <dbReference type="ARBA" id="ARBA00022475"/>
    </source>
</evidence>
<feature type="transmembrane region" description="Helical" evidence="6">
    <location>
        <begin position="309"/>
        <end position="329"/>
    </location>
</feature>
<feature type="transmembrane region" description="Helical" evidence="6">
    <location>
        <begin position="376"/>
        <end position="397"/>
    </location>
</feature>
<name>A0ABQ6TN42_9BACT</name>
<evidence type="ECO:0000313" key="9">
    <source>
        <dbReference type="Proteomes" id="UP000798046"/>
    </source>
</evidence>
<evidence type="ECO:0000259" key="7">
    <source>
        <dbReference type="PROSITE" id="PS50156"/>
    </source>
</evidence>
<evidence type="ECO:0000256" key="4">
    <source>
        <dbReference type="ARBA" id="ARBA00022989"/>
    </source>
</evidence>
<feature type="transmembrane region" description="Helical" evidence="6">
    <location>
        <begin position="789"/>
        <end position="810"/>
    </location>
</feature>
<feature type="transmembrane region" description="Helical" evidence="6">
    <location>
        <begin position="409"/>
        <end position="434"/>
    </location>
</feature>
<feature type="transmembrane region" description="Helical" evidence="6">
    <location>
        <begin position="719"/>
        <end position="740"/>
    </location>
</feature>
<feature type="transmembrane region" description="Helical" evidence="6">
    <location>
        <begin position="816"/>
        <end position="839"/>
    </location>
</feature>
<dbReference type="InterPro" id="IPR004869">
    <property type="entry name" value="MMPL_dom"/>
</dbReference>
<feature type="transmembrane region" description="Helical" evidence="6">
    <location>
        <begin position="283"/>
        <end position="302"/>
    </location>
</feature>
<sequence length="846" mass="91759">MFRAWSSRIIAASNSLTRRHLAWVFRVASTRPLAVICLFAAAVVLSVAVITSIHFETDIFRLFPSRQPALRLLLDSLEWTGSANEAYFLLEGDPPSLPAEAGRFAERLGQARVDGQPAFKRITWRIYDESQAASFKELIAYAVIHPQLFIQPDDLPRFVARFAPDQANAALQQLQANLAGQFGGFASGLATVDPFSLRDLILPRLKTGGQALDLDPASPYFLSRNGAVLIMIAEPARPVQDMVFARKLVAAINDARRSSPISISCAGAHISAVLDEAAMKSNVLVSIVISLLVVLGIFYIAYRRLLPTLLIPLILACGVLFALGTAGLFLRSIHIISFAFTALITGIGTDYSIHIYDRFHSERAAGKTSQEALELAILDTGRGVFTAAITTAVPFLALMVSDVRALYELGLLVGLGVIYSLYATLFFLPPLLLFMERRFPITYRPIPGLGLPRLWRAVLRHPAVVAAGSLLMTAGLCWAAFAITFDGELKNLQPRHSEAFLAQEKIERNLSIAPKQILVALEGRDLPDVLERVSRLDALAASLQARGQIVAWSSLCRVINSQKTQMELSLRLREQFGGARLEKSMRGALDRQGFATEQFQPFLDGMSNLQRAVPVSPEEAVARLSASPLKGVVDRHLVKTATGYHALAYLHYSGSTLDLPAFQAALAALDPAARMTGIDLISNQLKDAVRNSFTGAFLLGGVLVLFFLLAHFASMPSGVLYSLFPVAAASGCMLGTMALSGMGLNFMNAMVLVTIVGMGSDFGLYIRFRVTGAAPGERERQYVQIGRSVFLSAMTTIVGFGSLALTDYGAMSSIGWATNLGVGFITFFSLVTLPAAMALKGFYQED</sequence>
<dbReference type="Gene3D" id="1.20.1640.10">
    <property type="entry name" value="Multidrug efflux transporter AcrB transmembrane domain"/>
    <property type="match status" value="2"/>
</dbReference>
<accession>A0ABQ6TN42</accession>
<evidence type="ECO:0000313" key="8">
    <source>
        <dbReference type="EMBL" id="KAB0669793.1"/>
    </source>
</evidence>
<dbReference type="InterPro" id="IPR000731">
    <property type="entry name" value="SSD"/>
</dbReference>
<evidence type="ECO:0000256" key="5">
    <source>
        <dbReference type="ARBA" id="ARBA00023136"/>
    </source>
</evidence>
<feature type="transmembrane region" description="Helical" evidence="6">
    <location>
        <begin position="693"/>
        <end position="712"/>
    </location>
</feature>
<keyword evidence="9" id="KW-1185">Reference proteome</keyword>
<dbReference type="Proteomes" id="UP000798046">
    <property type="component" value="Unassembled WGS sequence"/>
</dbReference>
<dbReference type="Pfam" id="PF03176">
    <property type="entry name" value="MMPL"/>
    <property type="match status" value="2"/>
</dbReference>
<evidence type="ECO:0000256" key="6">
    <source>
        <dbReference type="SAM" id="Phobius"/>
    </source>
</evidence>
<keyword evidence="5 6" id="KW-0472">Membrane</keyword>
<organism evidence="8 9">
    <name type="scientific">Oryzomonas sagensis</name>
    <dbReference type="NCBI Taxonomy" id="2603857"/>
    <lineage>
        <taxon>Bacteria</taxon>
        <taxon>Pseudomonadati</taxon>
        <taxon>Thermodesulfobacteriota</taxon>
        <taxon>Desulfuromonadia</taxon>
        <taxon>Geobacterales</taxon>
        <taxon>Geobacteraceae</taxon>
        <taxon>Oryzomonas</taxon>
    </lineage>
</organism>
<evidence type="ECO:0000256" key="3">
    <source>
        <dbReference type="ARBA" id="ARBA00022692"/>
    </source>
</evidence>
<proteinExistence type="predicted"/>